<protein>
    <recommendedName>
        <fullName evidence="5 6">Cell division protein FtsA</fullName>
    </recommendedName>
</protein>
<dbReference type="InterPro" id="IPR003494">
    <property type="entry name" value="SHS2_FtsA"/>
</dbReference>
<evidence type="ECO:0000256" key="2">
    <source>
        <dbReference type="ARBA" id="ARBA00022618"/>
    </source>
</evidence>
<accession>A0A2M8QDE6</accession>
<keyword evidence="2 5" id="KW-0132">Cell division</keyword>
<evidence type="ECO:0000256" key="1">
    <source>
        <dbReference type="ARBA" id="ARBA00022475"/>
    </source>
</evidence>
<name>A0A2M8QDE6_9CHLR</name>
<dbReference type="SMART" id="SM00842">
    <property type="entry name" value="FtsA"/>
    <property type="match status" value="1"/>
</dbReference>
<proteinExistence type="inferred from homology"/>
<evidence type="ECO:0000256" key="6">
    <source>
        <dbReference type="PIRNR" id="PIRNR003101"/>
    </source>
</evidence>
<keyword evidence="3 5" id="KW-0472">Membrane</keyword>
<evidence type="ECO:0000313" key="9">
    <source>
        <dbReference type="Proteomes" id="UP000230790"/>
    </source>
</evidence>
<dbReference type="NCBIfam" id="TIGR01174">
    <property type="entry name" value="ftsA"/>
    <property type="match status" value="1"/>
</dbReference>
<sequence length="409" mass="43483">MAEPKTITVLDIGSTKVVALVGETADNEAGFTIIGVGMAVARGIRRGQIINVSDATACLKEALAGAQASSGMKASHVLMSISGNHIASQNSQGAVAIGRGDQGVSFDDVNRCLESAQAIAVPNNREILHVIPRHFRVDDQDGVRNPIGMLGFRLEAQAHIITCATTAMQNLLKCAHMAGVDVSEFVLSPLASAEAVLTPTEREMGAVLVDIGGGTTGIAMFIDGSAWHTKVLEVGGAHFTSDLAQVLRLPMDAAERLKVHYGHAHPPDVPGDQVCDVQGFGDEPLVRVSRREAAEILRARADELFGLIEQEIKRSGYDGLLPAGLVITGGGSLLPGLRESARETTGRPVRLTRPMNLYGLVDNLQSPAFSTAVGMLHWGLQGVVAKPSKRRRFNPRLDLPGWLRNLLPD</sequence>
<reference evidence="8 9" key="1">
    <citation type="submission" date="2017-11" db="EMBL/GenBank/DDBJ databases">
        <title>Evolution of Phototrophy in the Chloroflexi Phylum Driven by Horizontal Gene Transfer.</title>
        <authorList>
            <person name="Ward L.M."/>
            <person name="Hemp J."/>
            <person name="Shih P.M."/>
            <person name="Mcglynn S.E."/>
            <person name="Fischer W."/>
        </authorList>
    </citation>
    <scope>NUCLEOTIDE SEQUENCE [LARGE SCALE GENOMIC DNA]</scope>
    <source>
        <strain evidence="8">JP3_7</strain>
    </source>
</reference>
<dbReference type="GO" id="GO:0043093">
    <property type="term" value="P:FtsZ-dependent cytokinesis"/>
    <property type="evidence" value="ECO:0007669"/>
    <property type="project" value="UniProtKB-UniRule"/>
</dbReference>
<keyword evidence="4 5" id="KW-0131">Cell cycle</keyword>
<dbReference type="InterPro" id="IPR050696">
    <property type="entry name" value="FtsA/MreB"/>
</dbReference>
<dbReference type="PANTHER" id="PTHR32432">
    <property type="entry name" value="CELL DIVISION PROTEIN FTSA-RELATED"/>
    <property type="match status" value="1"/>
</dbReference>
<comment type="similarity">
    <text evidence="5 6">Belongs to the FtsA/MreB family.</text>
</comment>
<dbReference type="Pfam" id="PF02491">
    <property type="entry name" value="SHS2_FTSA"/>
    <property type="match status" value="1"/>
</dbReference>
<dbReference type="EMBL" id="PGTN01000033">
    <property type="protein sequence ID" value="PJF47831.1"/>
    <property type="molecule type" value="Genomic_DNA"/>
</dbReference>
<dbReference type="Gene3D" id="3.30.420.40">
    <property type="match status" value="1"/>
</dbReference>
<dbReference type="GO" id="GO:0009898">
    <property type="term" value="C:cytoplasmic side of plasma membrane"/>
    <property type="evidence" value="ECO:0007669"/>
    <property type="project" value="UniProtKB-UniRule"/>
</dbReference>
<evidence type="ECO:0000259" key="7">
    <source>
        <dbReference type="SMART" id="SM00842"/>
    </source>
</evidence>
<dbReference type="PANTHER" id="PTHR32432:SF4">
    <property type="entry name" value="CELL DIVISION PROTEIN FTSA"/>
    <property type="match status" value="1"/>
</dbReference>
<keyword evidence="1 5" id="KW-1003">Cell membrane</keyword>
<dbReference type="AlphaFoldDB" id="A0A2M8QDE6"/>
<dbReference type="InterPro" id="IPR043129">
    <property type="entry name" value="ATPase_NBD"/>
</dbReference>
<dbReference type="InterPro" id="IPR020823">
    <property type="entry name" value="Cell_div_FtsA"/>
</dbReference>
<gene>
    <name evidence="5 8" type="primary">ftsA</name>
    <name evidence="8" type="ORF">CUN48_06515</name>
</gene>
<evidence type="ECO:0000256" key="4">
    <source>
        <dbReference type="ARBA" id="ARBA00023306"/>
    </source>
</evidence>
<comment type="caution">
    <text evidence="8">The sequence shown here is derived from an EMBL/GenBank/DDBJ whole genome shotgun (WGS) entry which is preliminary data.</text>
</comment>
<comment type="function">
    <text evidence="5 6">Cell division protein that is involved in the assembly of the Z ring. May serve as a membrane anchor for the Z ring.</text>
</comment>
<dbReference type="Gene3D" id="3.30.1490.110">
    <property type="match status" value="1"/>
</dbReference>
<dbReference type="HAMAP" id="MF_02033">
    <property type="entry name" value="FtsA"/>
    <property type="match status" value="1"/>
</dbReference>
<evidence type="ECO:0000256" key="3">
    <source>
        <dbReference type="ARBA" id="ARBA00023136"/>
    </source>
</evidence>
<dbReference type="Pfam" id="PF14450">
    <property type="entry name" value="FtsA"/>
    <property type="match status" value="1"/>
</dbReference>
<evidence type="ECO:0000256" key="5">
    <source>
        <dbReference type="HAMAP-Rule" id="MF_02033"/>
    </source>
</evidence>
<comment type="subunit">
    <text evidence="5">Self-interacts. Interacts with FtsZ.</text>
</comment>
<organism evidence="8 9">
    <name type="scientific">Candidatus Thermofonsia Clade 3 bacterium</name>
    <dbReference type="NCBI Taxonomy" id="2364212"/>
    <lineage>
        <taxon>Bacteria</taxon>
        <taxon>Bacillati</taxon>
        <taxon>Chloroflexota</taxon>
        <taxon>Candidatus Thermofontia</taxon>
        <taxon>Candidatus Thermofonsia Clade 3</taxon>
    </lineage>
</organism>
<comment type="subcellular location">
    <subcellularLocation>
        <location evidence="5">Cell membrane</location>
        <topology evidence="5">Peripheral membrane protein</topology>
        <orientation evidence="5">Cytoplasmic side</orientation>
    </subcellularLocation>
    <text evidence="5">Localizes to the Z ring in an FtsZ-dependent manner. Targeted to the membrane through a conserved C-terminal amphipathic helix.</text>
</comment>
<dbReference type="CDD" id="cd24048">
    <property type="entry name" value="ASKHA_NBD_FtsA"/>
    <property type="match status" value="1"/>
</dbReference>
<dbReference type="PIRSF" id="PIRSF003101">
    <property type="entry name" value="FtsA"/>
    <property type="match status" value="1"/>
</dbReference>
<dbReference type="GO" id="GO:0032153">
    <property type="term" value="C:cell division site"/>
    <property type="evidence" value="ECO:0007669"/>
    <property type="project" value="UniProtKB-UniRule"/>
</dbReference>
<dbReference type="SUPFAM" id="SSF53067">
    <property type="entry name" value="Actin-like ATPase domain"/>
    <property type="match status" value="2"/>
</dbReference>
<dbReference type="Proteomes" id="UP000230790">
    <property type="component" value="Unassembled WGS sequence"/>
</dbReference>
<feature type="domain" description="SHS2" evidence="7">
    <location>
        <begin position="7"/>
        <end position="196"/>
    </location>
</feature>
<evidence type="ECO:0000313" key="8">
    <source>
        <dbReference type="EMBL" id="PJF47831.1"/>
    </source>
</evidence>